<gene>
    <name evidence="1" type="ORF">LCGC14_2771920</name>
</gene>
<organism evidence="1">
    <name type="scientific">marine sediment metagenome</name>
    <dbReference type="NCBI Taxonomy" id="412755"/>
    <lineage>
        <taxon>unclassified sequences</taxon>
        <taxon>metagenomes</taxon>
        <taxon>ecological metagenomes</taxon>
    </lineage>
</organism>
<dbReference type="AlphaFoldDB" id="A0A0F8YVY4"/>
<accession>A0A0F8YVY4</accession>
<sequence length="35" mass="4142">MDFVWIVLDGEEKWTKPEGIGFIYRNLLGISRTKE</sequence>
<evidence type="ECO:0000313" key="1">
    <source>
        <dbReference type="EMBL" id="KKK85573.1"/>
    </source>
</evidence>
<proteinExistence type="predicted"/>
<dbReference type="EMBL" id="LAZR01051245">
    <property type="protein sequence ID" value="KKK85573.1"/>
    <property type="molecule type" value="Genomic_DNA"/>
</dbReference>
<protein>
    <submittedName>
        <fullName evidence="1">Uncharacterized protein</fullName>
    </submittedName>
</protein>
<name>A0A0F8YVY4_9ZZZZ</name>
<feature type="non-terminal residue" evidence="1">
    <location>
        <position position="35"/>
    </location>
</feature>
<reference evidence="1" key="1">
    <citation type="journal article" date="2015" name="Nature">
        <title>Complex archaea that bridge the gap between prokaryotes and eukaryotes.</title>
        <authorList>
            <person name="Spang A."/>
            <person name="Saw J.H."/>
            <person name="Jorgensen S.L."/>
            <person name="Zaremba-Niedzwiedzka K."/>
            <person name="Martijn J."/>
            <person name="Lind A.E."/>
            <person name="van Eijk R."/>
            <person name="Schleper C."/>
            <person name="Guy L."/>
            <person name="Ettema T.J."/>
        </authorList>
    </citation>
    <scope>NUCLEOTIDE SEQUENCE</scope>
</reference>
<comment type="caution">
    <text evidence="1">The sequence shown here is derived from an EMBL/GenBank/DDBJ whole genome shotgun (WGS) entry which is preliminary data.</text>
</comment>